<protein>
    <submittedName>
        <fullName evidence="2">Uncharacterized protein</fullName>
    </submittedName>
</protein>
<dbReference type="EMBL" id="JAFNEN010000328">
    <property type="protein sequence ID" value="KAG8185637.1"/>
    <property type="molecule type" value="Genomic_DNA"/>
</dbReference>
<dbReference type="AlphaFoldDB" id="A0AAV6UN29"/>
<sequence length="190" mass="21952">MSFYPLILSLLLTSVLVNVVQLRPRTPIGYFPSQPHPWAMDPRNYGEEMQWGPFVYPDDESRYNNYIQSYRKNLGTYADQQLTKDKLGAKFPVYTSIQDGFVPTDLAALDSVYWWKKRFPGERSSFIEEVPLYSDNDESNMIDTFDTTGSVNKRDYTAAQLINMLKALAKARRQRQVRITGKGIRFGISK</sequence>
<evidence type="ECO:0000313" key="2">
    <source>
        <dbReference type="EMBL" id="KAG8185637.1"/>
    </source>
</evidence>
<evidence type="ECO:0000313" key="3">
    <source>
        <dbReference type="Proteomes" id="UP000827092"/>
    </source>
</evidence>
<dbReference type="Proteomes" id="UP000827092">
    <property type="component" value="Unassembled WGS sequence"/>
</dbReference>
<accession>A0AAV6UN29</accession>
<name>A0AAV6UN29_9ARAC</name>
<organism evidence="2 3">
    <name type="scientific">Oedothorax gibbosus</name>
    <dbReference type="NCBI Taxonomy" id="931172"/>
    <lineage>
        <taxon>Eukaryota</taxon>
        <taxon>Metazoa</taxon>
        <taxon>Ecdysozoa</taxon>
        <taxon>Arthropoda</taxon>
        <taxon>Chelicerata</taxon>
        <taxon>Arachnida</taxon>
        <taxon>Araneae</taxon>
        <taxon>Araneomorphae</taxon>
        <taxon>Entelegynae</taxon>
        <taxon>Araneoidea</taxon>
        <taxon>Linyphiidae</taxon>
        <taxon>Erigoninae</taxon>
        <taxon>Oedothorax</taxon>
    </lineage>
</organism>
<reference evidence="2 3" key="1">
    <citation type="journal article" date="2022" name="Nat. Ecol. Evol.">
        <title>A masculinizing supergene underlies an exaggerated male reproductive morph in a spider.</title>
        <authorList>
            <person name="Hendrickx F."/>
            <person name="De Corte Z."/>
            <person name="Sonet G."/>
            <person name="Van Belleghem S.M."/>
            <person name="Kostlbacher S."/>
            <person name="Vangestel C."/>
        </authorList>
    </citation>
    <scope>NUCLEOTIDE SEQUENCE [LARGE SCALE GENOMIC DNA]</scope>
    <source>
        <strain evidence="2">W744_W776</strain>
    </source>
</reference>
<gene>
    <name evidence="2" type="ORF">JTE90_018514</name>
</gene>
<proteinExistence type="predicted"/>
<keyword evidence="3" id="KW-1185">Reference proteome</keyword>
<keyword evidence="1" id="KW-0732">Signal</keyword>
<evidence type="ECO:0000256" key="1">
    <source>
        <dbReference type="SAM" id="SignalP"/>
    </source>
</evidence>
<feature type="signal peptide" evidence="1">
    <location>
        <begin position="1"/>
        <end position="22"/>
    </location>
</feature>
<feature type="chain" id="PRO_5043775819" evidence="1">
    <location>
        <begin position="23"/>
        <end position="190"/>
    </location>
</feature>
<comment type="caution">
    <text evidence="2">The sequence shown here is derived from an EMBL/GenBank/DDBJ whole genome shotgun (WGS) entry which is preliminary data.</text>
</comment>